<dbReference type="Proteomes" id="UP000030651">
    <property type="component" value="Unassembled WGS sequence"/>
</dbReference>
<dbReference type="InterPro" id="IPR053204">
    <property type="entry name" value="Oxopyrrolidines_Biosynth-assoc"/>
</dbReference>
<name>W3XHE6_PESFW</name>
<keyword evidence="2" id="KW-1185">Reference proteome</keyword>
<dbReference type="OMA" id="WINQNAF"/>
<sequence length="273" mass="30870">MAPTLRQESQNAHKTVKVSNERFEIFQKWLESSNSESEERKAAEAAAARSIDGLAPTGNKEDADNFIWQTWGDVFQIAQQIPHASPAQDSLAQILVQLTQLPDTDRKIDWTDLPQLGWVLRDWFNFTPSEKHANGADEILSAWVNVNAFWARLGGLECLNTVDITIWTLRRTLEEDHDDDATNFPNVFDCHVLTAAQYVEQSGPKLKKLIQDGWKPQDNEAQMFQGGPLFDGPTGLTKERWQFWASRFRHTAEKASGNDAKSAATRAAEFLEQ</sequence>
<protein>
    <submittedName>
        <fullName evidence="1">Uncharacterized protein</fullName>
    </submittedName>
</protein>
<dbReference type="KEGG" id="pfy:PFICI_03439"/>
<dbReference type="RefSeq" id="XP_007830211.1">
    <property type="nucleotide sequence ID" value="XM_007832020.1"/>
</dbReference>
<reference evidence="2" key="1">
    <citation type="journal article" date="2015" name="BMC Genomics">
        <title>Genomic and transcriptomic analysis of the endophytic fungus Pestalotiopsis fici reveals its lifestyle and high potential for synthesis of natural products.</title>
        <authorList>
            <person name="Wang X."/>
            <person name="Zhang X."/>
            <person name="Liu L."/>
            <person name="Xiang M."/>
            <person name="Wang W."/>
            <person name="Sun X."/>
            <person name="Che Y."/>
            <person name="Guo L."/>
            <person name="Liu G."/>
            <person name="Guo L."/>
            <person name="Wang C."/>
            <person name="Yin W.B."/>
            <person name="Stadler M."/>
            <person name="Zhang X."/>
            <person name="Liu X."/>
        </authorList>
    </citation>
    <scope>NUCLEOTIDE SEQUENCE [LARGE SCALE GENOMIC DNA]</scope>
    <source>
        <strain evidence="2">W106-1 / CGMCC3.15140</strain>
    </source>
</reference>
<dbReference type="PANTHER" id="PTHR38797">
    <property type="entry name" value="NUCLEAR PORE COMPLEX PROTEIN NUP85-RELATED"/>
    <property type="match status" value="1"/>
</dbReference>
<organism evidence="1 2">
    <name type="scientific">Pestalotiopsis fici (strain W106-1 / CGMCC3.15140)</name>
    <dbReference type="NCBI Taxonomy" id="1229662"/>
    <lineage>
        <taxon>Eukaryota</taxon>
        <taxon>Fungi</taxon>
        <taxon>Dikarya</taxon>
        <taxon>Ascomycota</taxon>
        <taxon>Pezizomycotina</taxon>
        <taxon>Sordariomycetes</taxon>
        <taxon>Xylariomycetidae</taxon>
        <taxon>Amphisphaeriales</taxon>
        <taxon>Sporocadaceae</taxon>
        <taxon>Pestalotiopsis</taxon>
    </lineage>
</organism>
<dbReference type="HOGENOM" id="CLU_035263_2_1_1"/>
<gene>
    <name evidence="1" type="ORF">PFICI_03439</name>
</gene>
<dbReference type="AlphaFoldDB" id="W3XHE6"/>
<dbReference type="PANTHER" id="PTHR38797:SF4">
    <property type="entry name" value="NUCLEAR PORE COMPLEX PROTEIN NUP85"/>
    <property type="match status" value="1"/>
</dbReference>
<accession>W3XHE6</accession>
<dbReference type="STRING" id="1229662.W3XHE6"/>
<dbReference type="GeneID" id="19268452"/>
<dbReference type="InterPro" id="IPR022085">
    <property type="entry name" value="OpdG"/>
</dbReference>
<evidence type="ECO:0000313" key="2">
    <source>
        <dbReference type="Proteomes" id="UP000030651"/>
    </source>
</evidence>
<dbReference type="eggNOG" id="ENOG502SRAD">
    <property type="taxonomic scope" value="Eukaryota"/>
</dbReference>
<dbReference type="OrthoDB" id="3350591at2759"/>
<dbReference type="Pfam" id="PF12311">
    <property type="entry name" value="DUF3632"/>
    <property type="match status" value="1"/>
</dbReference>
<proteinExistence type="predicted"/>
<dbReference type="EMBL" id="KI912110">
    <property type="protein sequence ID" value="ETS85414.1"/>
    <property type="molecule type" value="Genomic_DNA"/>
</dbReference>
<dbReference type="InParanoid" id="W3XHE6"/>
<evidence type="ECO:0000313" key="1">
    <source>
        <dbReference type="EMBL" id="ETS85414.1"/>
    </source>
</evidence>